<proteinExistence type="predicted"/>
<dbReference type="Pfam" id="PF02493">
    <property type="entry name" value="MORN"/>
    <property type="match status" value="8"/>
</dbReference>
<protein>
    <submittedName>
        <fullName evidence="4">MORN repeat domain containing protein</fullName>
    </submittedName>
</protein>
<dbReference type="Gene3D" id="3.40.50.11500">
    <property type="match status" value="1"/>
</dbReference>
<reference evidence="4 5" key="1">
    <citation type="journal article" date="2012" name="BMC Genomics">
        <title>Comparative genomic analysis and phylogenetic position of Theileria equi.</title>
        <authorList>
            <person name="Kappmeyer L.S."/>
            <person name="Thiagarajan M."/>
            <person name="Herndon D.R."/>
            <person name="Ramsay J.D."/>
            <person name="Caler E."/>
            <person name="Djikeng A."/>
            <person name="Gillespie J.J."/>
            <person name="Lau A.O."/>
            <person name="Roalson E.H."/>
            <person name="Silva J.C."/>
            <person name="Silva M.G."/>
            <person name="Suarez C.E."/>
            <person name="Ueti M.W."/>
            <person name="Nene V.M."/>
            <person name="Mealey R.H."/>
            <person name="Knowles D.P."/>
            <person name="Brayton K.A."/>
        </authorList>
    </citation>
    <scope>NUCLEOTIDE SEQUENCE [LARGE SCALE GENOMIC DNA]</scope>
    <source>
        <strain evidence="4 5">WA</strain>
    </source>
</reference>
<dbReference type="EMBL" id="CP001669">
    <property type="protein sequence ID" value="AFZ80330.1"/>
    <property type="molecule type" value="Genomic_DNA"/>
</dbReference>
<dbReference type="SUPFAM" id="SSF82185">
    <property type="entry name" value="Histone H3 K4-specific methyltransferase SET7/9 N-terminal domain"/>
    <property type="match status" value="4"/>
</dbReference>
<feature type="region of interest" description="Disordered" evidence="2">
    <location>
        <begin position="1"/>
        <end position="37"/>
    </location>
</feature>
<evidence type="ECO:0000256" key="2">
    <source>
        <dbReference type="SAM" id="MobiDB-lite"/>
    </source>
</evidence>
<gene>
    <name evidence="4" type="ORF">BEWA_031830</name>
</gene>
<keyword evidence="1" id="KW-0677">Repeat</keyword>
<feature type="domain" description="AVL9/DENND6" evidence="3">
    <location>
        <begin position="111"/>
        <end position="388"/>
    </location>
</feature>
<dbReference type="InterPro" id="IPR018307">
    <property type="entry name" value="ABL9/DENND6_dom"/>
</dbReference>
<dbReference type="RefSeq" id="XP_004829996.1">
    <property type="nucleotide sequence ID" value="XM_004829939.1"/>
</dbReference>
<dbReference type="OrthoDB" id="270720at2759"/>
<dbReference type="eggNOG" id="KOG0229">
    <property type="taxonomic scope" value="Eukaryota"/>
</dbReference>
<dbReference type="AlphaFoldDB" id="L0AXP0"/>
<sequence>MEFGQTAVGGPFRHDSIASQTETKSQAHLPEEVTSEECTKPEDPIYQNYYNNLYNTSDNGPPILSSFIVKQDHGIRKICFEYPEQPRIDYTWKNENLQFSDDCCLYGSQRDYHAELASCYHLIPELALGSCKPNSLIDFVYFVMPTFSGNLLYGISYVAKFTNNEENVMVGISNKEAEQGDSSYFVAICVISKVPFFGAIGSRLECIAQTYFNSNRMEDASVLSSFVDHMNATDLVEEWNYESLYFNIESYFKPCPLSFSYRGLFFMLKCILSEQRIAIYSESAARSSSCILSFLSLIPGSSSFNFNSTGFASLWHSWKQFGLPLRLFHSKNVVLPFFTPIMTDLLDDCNGYLIGITDMTIVDTLKHPPTILFDMEEEVIRLRSKSLLGFYAPSFYEQGFFPSYEIFEEFDSDAEEDDDDPLKQIAEASDTVFGLLGDYLSKAPTAMVDIGGKAKRMMTIGGRYNSASKTRENSLRLFEMYFPGALPKFLRQFSKSKKDKSEKLPETVVVPPVEKVETPEPLTIQKMFDSMYKKDGKYRYFGYTSYLKQDDNDNDRIREAEYVINTRVRPLQDYFLKFLKAAAYVAGKDRSACKLVMDFSFDLDSIVDYSMPVDGFYFKRGDFFFRGEARTLNPSDDEDKPDSALKEDKAEYVDVGIEGDVDGKPDIPKPVEKVSRGEEVVETIPSLLASSIMEFQTNHSLDFIELWLQKPNAASFLVNHSLETFNEPTFILNQNVAKYTYPNGDIYIGELTDMLRNGHGSYISVDGSRYDGEWRRDRRHGKGTLIYKESKYKYTGDWYLDKRHGYGTLETADFEYVGEFKFNRYHGNGTLTKKDGTKLEGEFRRGKFNGRGIMTLPDGSVKMGTFKNNEIVGICSYIDVNGRAYVGRLYGDAPDGPGSLRYDQNLLFEGFWNKGKRCKQGTITIDVSDGKITIEGTWEDDKMSFKDVMITFPSGYKYNGDIVYLDSPPLLDSLEPEEQKPVQMELEKLQNHLLPHGRGVCKTPNGGVYNGFFKYGFRFGSGSQVFENGVIYNGSWRLGRFDGNATIQFPNNDVINLSFSNGVLKTLLTGEEYWNLLQDCLREQRISLEQEFTQYKLDIIKDIIGIS</sequence>
<feature type="compositionally biased region" description="Polar residues" evidence="2">
    <location>
        <begin position="17"/>
        <end position="26"/>
    </location>
</feature>
<evidence type="ECO:0000256" key="1">
    <source>
        <dbReference type="ARBA" id="ARBA00022737"/>
    </source>
</evidence>
<accession>L0AXP0</accession>
<dbReference type="VEuPathDB" id="PiroplasmaDB:BEWA_031830"/>
<dbReference type="eggNOG" id="KOG3823">
    <property type="taxonomic scope" value="Eukaryota"/>
</dbReference>
<dbReference type="PANTHER" id="PTHR43215:SF14">
    <property type="entry name" value="RADIAL SPOKE HEAD 1 HOMOLOG"/>
    <property type="match status" value="1"/>
</dbReference>
<dbReference type="GeneID" id="15803298"/>
<dbReference type="KEGG" id="beq:BEWA_031830"/>
<dbReference type="InterPro" id="IPR003409">
    <property type="entry name" value="MORN"/>
</dbReference>
<dbReference type="Pfam" id="PF09794">
    <property type="entry name" value="Avl9"/>
    <property type="match status" value="1"/>
</dbReference>
<name>L0AXP0_THEEQ</name>
<keyword evidence="5" id="KW-1185">Reference proteome</keyword>
<dbReference type="Proteomes" id="UP000031512">
    <property type="component" value="Chromosome 1"/>
</dbReference>
<evidence type="ECO:0000259" key="3">
    <source>
        <dbReference type="Pfam" id="PF09794"/>
    </source>
</evidence>
<dbReference type="Gene3D" id="2.20.110.10">
    <property type="entry name" value="Histone H3 K4-specific methyltransferase SET7/9 N-terminal domain"/>
    <property type="match status" value="4"/>
</dbReference>
<dbReference type="SMART" id="SM00698">
    <property type="entry name" value="MORN"/>
    <property type="match status" value="7"/>
</dbReference>
<dbReference type="InterPro" id="IPR043153">
    <property type="entry name" value="DENN_C"/>
</dbReference>
<evidence type="ECO:0000313" key="5">
    <source>
        <dbReference type="Proteomes" id="UP000031512"/>
    </source>
</evidence>
<evidence type="ECO:0000313" key="4">
    <source>
        <dbReference type="EMBL" id="AFZ80330.1"/>
    </source>
</evidence>
<dbReference type="PANTHER" id="PTHR43215">
    <property type="entry name" value="RADIAL SPOKE HEAD 1 HOMOLOG"/>
    <property type="match status" value="1"/>
</dbReference>
<dbReference type="STRING" id="1537102.L0AXP0"/>
<organism evidence="4 5">
    <name type="scientific">Theileria equi strain WA</name>
    <dbReference type="NCBI Taxonomy" id="1537102"/>
    <lineage>
        <taxon>Eukaryota</taxon>
        <taxon>Sar</taxon>
        <taxon>Alveolata</taxon>
        <taxon>Apicomplexa</taxon>
        <taxon>Aconoidasida</taxon>
        <taxon>Piroplasmida</taxon>
        <taxon>Theileriidae</taxon>
        <taxon>Theileria</taxon>
    </lineage>
</organism>